<dbReference type="GeneID" id="102706576"/>
<reference evidence="1" key="2">
    <citation type="submission" date="2013-04" db="UniProtKB">
        <authorList>
            <consortium name="EnsemblPlants"/>
        </authorList>
    </citation>
    <scope>IDENTIFICATION</scope>
</reference>
<dbReference type="OrthoDB" id="581757at2759"/>
<dbReference type="Gene3D" id="3.90.70.10">
    <property type="entry name" value="Cysteine proteinases"/>
    <property type="match status" value="1"/>
</dbReference>
<dbReference type="RefSeq" id="XP_040381322.1">
    <property type="nucleotide sequence ID" value="XM_040525388.1"/>
</dbReference>
<dbReference type="RefSeq" id="XP_006657310.1">
    <property type="nucleotide sequence ID" value="XM_006657247.3"/>
</dbReference>
<organism evidence="1">
    <name type="scientific">Oryza brachyantha</name>
    <name type="common">malo sina</name>
    <dbReference type="NCBI Taxonomy" id="4533"/>
    <lineage>
        <taxon>Eukaryota</taxon>
        <taxon>Viridiplantae</taxon>
        <taxon>Streptophyta</taxon>
        <taxon>Embryophyta</taxon>
        <taxon>Tracheophyta</taxon>
        <taxon>Spermatophyta</taxon>
        <taxon>Magnoliopsida</taxon>
        <taxon>Liliopsida</taxon>
        <taxon>Poales</taxon>
        <taxon>Poaceae</taxon>
        <taxon>BOP clade</taxon>
        <taxon>Oryzoideae</taxon>
        <taxon>Oryzeae</taxon>
        <taxon>Oryzinae</taxon>
        <taxon>Oryza</taxon>
    </lineage>
</organism>
<reference evidence="1" key="1">
    <citation type="journal article" date="2013" name="Nat. Commun.">
        <title>Whole-genome sequencing of Oryza brachyantha reveals mechanisms underlying Oryza genome evolution.</title>
        <authorList>
            <person name="Chen J."/>
            <person name="Huang Q."/>
            <person name="Gao D."/>
            <person name="Wang J."/>
            <person name="Lang Y."/>
            <person name="Liu T."/>
            <person name="Li B."/>
            <person name="Bai Z."/>
            <person name="Luis Goicoechea J."/>
            <person name="Liang C."/>
            <person name="Chen C."/>
            <person name="Zhang W."/>
            <person name="Sun S."/>
            <person name="Liao Y."/>
            <person name="Zhang X."/>
            <person name="Yang L."/>
            <person name="Song C."/>
            <person name="Wang M."/>
            <person name="Shi J."/>
            <person name="Liu G."/>
            <person name="Liu J."/>
            <person name="Zhou H."/>
            <person name="Zhou W."/>
            <person name="Yu Q."/>
            <person name="An N."/>
            <person name="Chen Y."/>
            <person name="Cai Q."/>
            <person name="Wang B."/>
            <person name="Liu B."/>
            <person name="Min J."/>
            <person name="Huang Y."/>
            <person name="Wu H."/>
            <person name="Li Z."/>
            <person name="Zhang Y."/>
            <person name="Yin Y."/>
            <person name="Song W."/>
            <person name="Jiang J."/>
            <person name="Jackson S.A."/>
            <person name="Wing R.A."/>
            <person name="Wang J."/>
            <person name="Chen M."/>
        </authorList>
    </citation>
    <scope>NUCLEOTIDE SEQUENCE [LARGE SCALE GENOMIC DNA]</scope>
    <source>
        <strain evidence="1">cv. IRGC 101232</strain>
    </source>
</reference>
<dbReference type="eggNOG" id="ENOG502R592">
    <property type="taxonomic scope" value="Eukaryota"/>
</dbReference>
<gene>
    <name evidence="1" type="primary">LOC102706576</name>
</gene>
<proteinExistence type="predicted"/>
<dbReference type="KEGG" id="obr:102706576"/>
<dbReference type="OMA" id="FRREAPN"/>
<dbReference type="AlphaFoldDB" id="J3MHC4"/>
<evidence type="ECO:0000313" key="1">
    <source>
        <dbReference type="EnsemblPlants" id="OB06G34180.1"/>
    </source>
</evidence>
<accession>J3MHC4</accession>
<dbReference type="HOGENOM" id="CLU_101180_0_0_1"/>
<evidence type="ECO:0008006" key="3">
    <source>
        <dbReference type="Google" id="ProtNLM"/>
    </source>
</evidence>
<keyword evidence="2" id="KW-1185">Reference proteome</keyword>
<sequence length="242" mass="28570">MSTLSASESRPVQRYENSYRRYTWHNRVAHNAPVLPFRREAPNGWCSYYSIIAAFESHLRLQHNIQDDLSIDYLWRKDRKVKNEMIKDGTYAKMKMTRNIRIMEILKRTGIPTHKSYVLFCQEKAPCLMHKIKGYAKYDVKCRGHIRMALRKHLFHGPMVAAFYISTNYVRCMRYGSIYVFNKHAPVLDEETNEKISHSVCVISFGIEGKVPFLLFRTENLDWPSYGRVQFQSVKELYGIDL</sequence>
<dbReference type="EnsemblPlants" id="OB06G34180.1">
    <property type="protein sequence ID" value="OB06G34180.1"/>
    <property type="gene ID" value="OB06G34180"/>
</dbReference>
<protein>
    <recommendedName>
        <fullName evidence="3">Peptidase C1A papain C-terminal domain-containing protein</fullName>
    </recommendedName>
</protein>
<dbReference type="SUPFAM" id="SSF54001">
    <property type="entry name" value="Cysteine proteinases"/>
    <property type="match status" value="1"/>
</dbReference>
<name>J3MHC4_ORYBR</name>
<dbReference type="Proteomes" id="UP000006038">
    <property type="component" value="Chromosome 6"/>
</dbReference>
<evidence type="ECO:0000313" key="2">
    <source>
        <dbReference type="Proteomes" id="UP000006038"/>
    </source>
</evidence>
<dbReference type="InterPro" id="IPR038765">
    <property type="entry name" value="Papain-like_cys_pep_sf"/>
</dbReference>
<dbReference type="Gramene" id="OB06G34180.1">
    <property type="protein sequence ID" value="OB06G34180.1"/>
    <property type="gene ID" value="OB06G34180"/>
</dbReference>